<evidence type="ECO:0000313" key="2">
    <source>
        <dbReference type="EMBL" id="MBO1805061.1"/>
    </source>
</evidence>
<gene>
    <name evidence="2" type="ORF">J4H91_06980</name>
</gene>
<dbReference type="EMBL" id="JAGDYL010000009">
    <property type="protein sequence ID" value="MBO1805061.1"/>
    <property type="molecule type" value="Genomic_DNA"/>
</dbReference>
<evidence type="ECO:0000256" key="1">
    <source>
        <dbReference type="SAM" id="MobiDB-lite"/>
    </source>
</evidence>
<feature type="region of interest" description="Disordered" evidence="1">
    <location>
        <begin position="195"/>
        <end position="225"/>
    </location>
</feature>
<dbReference type="AlphaFoldDB" id="A0A939LV98"/>
<comment type="caution">
    <text evidence="2">The sequence shown here is derived from an EMBL/GenBank/DDBJ whole genome shotgun (WGS) entry which is preliminary data.</text>
</comment>
<name>A0A939LV98_9MICO</name>
<sequence length="572" mass="62183">MSATMPEPEDLRLWRERQRAGLPTPWEDAGIRLLEDDEVPELLDDSYLTEDDLAEPGIRANVRAMAETNALIAWVAEEDGERAYGYWNGPADPSAAAEEQADGGAASGPALVSLDTEGQYMMLAGRTLTEALCAEAAEYEDGNFAALVARARGLAAETDAGLAASLVTGEAIAELRNPAIEGPGRYRDARYAALRQEDSGEGAEEPDPAPDPVPAPTAPPAPSELPEDLLRWRARAAAGETAPWDRFGVRFLAEAELPSEVVRSEARAAESGVERDRIEAEATRATTELATWVLESDDGVALGYWHGPEGTPTDAAPLALLEPSEWFDAVRGRTLTDAMCLAFGEYEDELIAPLARECRALGFEVAADAYDDFPEPQTDGPSTYRYEFKKRLEERARTAGIEAAEAAAEERARRSAMAPRAEAVVTGELPTLIAALGHGADDAEAQAALALFGPPFERSQYPVGAVTRTYYVAERKHAELIFEDGVLEDVRIWVRGSDERGAYARPEGLIDGVGPDTTREQILERFGTPEWSNAHADRFWTAEDAPNRVFVRFEYVDGQVSDISLTRESPEQ</sequence>
<proteinExistence type="predicted"/>
<dbReference type="Proteomes" id="UP000664398">
    <property type="component" value="Unassembled WGS sequence"/>
</dbReference>
<evidence type="ECO:0000313" key="3">
    <source>
        <dbReference type="Proteomes" id="UP000664398"/>
    </source>
</evidence>
<accession>A0A939LV98</accession>
<feature type="compositionally biased region" description="Pro residues" evidence="1">
    <location>
        <begin position="209"/>
        <end position="223"/>
    </location>
</feature>
<reference evidence="2" key="1">
    <citation type="submission" date="2021-03" db="EMBL/GenBank/DDBJ databases">
        <title>Leucobacter chromiisoli sp. nov., isolated from chromium-containing soil of chemical plant.</title>
        <authorList>
            <person name="Xu Z."/>
        </authorList>
    </citation>
    <scope>NUCLEOTIDE SEQUENCE</scope>
    <source>
        <strain evidence="2">A2</strain>
    </source>
</reference>
<keyword evidence="3" id="KW-1185">Reference proteome</keyword>
<feature type="compositionally biased region" description="Acidic residues" evidence="1">
    <location>
        <begin position="199"/>
        <end position="208"/>
    </location>
</feature>
<protein>
    <submittedName>
        <fullName evidence="2">Uncharacterized protein</fullName>
    </submittedName>
</protein>
<organism evidence="2 3">
    <name type="scientific">Leucobacter ruminantium</name>
    <dbReference type="NCBI Taxonomy" id="1289170"/>
    <lineage>
        <taxon>Bacteria</taxon>
        <taxon>Bacillati</taxon>
        <taxon>Actinomycetota</taxon>
        <taxon>Actinomycetes</taxon>
        <taxon>Micrococcales</taxon>
        <taxon>Microbacteriaceae</taxon>
        <taxon>Leucobacter</taxon>
    </lineage>
</organism>
<dbReference type="RefSeq" id="WP_208045544.1">
    <property type="nucleotide sequence ID" value="NZ_JAGDYL010000009.1"/>
</dbReference>